<sequence length="81" mass="8724">MKLTAIHSKSVEVMMESRISRRQGCSALETGGTAHRTRSFHPKAAKDTSPAGHPRGPLLLHLAHRVNFAPPVGSSSMPRGQ</sequence>
<reference evidence="2 3" key="1">
    <citation type="submission" date="2023-09" db="EMBL/GenBank/DDBJ databases">
        <title>Nesidiocoris tenuis whole genome shotgun sequence.</title>
        <authorList>
            <person name="Shibata T."/>
            <person name="Shimoda M."/>
            <person name="Kobayashi T."/>
            <person name="Uehara T."/>
        </authorList>
    </citation>
    <scope>NUCLEOTIDE SEQUENCE [LARGE SCALE GENOMIC DNA]</scope>
    <source>
        <strain evidence="2 3">Japan</strain>
    </source>
</reference>
<organism evidence="2 3">
    <name type="scientific">Nesidiocoris tenuis</name>
    <dbReference type="NCBI Taxonomy" id="355587"/>
    <lineage>
        <taxon>Eukaryota</taxon>
        <taxon>Metazoa</taxon>
        <taxon>Ecdysozoa</taxon>
        <taxon>Arthropoda</taxon>
        <taxon>Hexapoda</taxon>
        <taxon>Insecta</taxon>
        <taxon>Pterygota</taxon>
        <taxon>Neoptera</taxon>
        <taxon>Paraneoptera</taxon>
        <taxon>Hemiptera</taxon>
        <taxon>Heteroptera</taxon>
        <taxon>Panheteroptera</taxon>
        <taxon>Cimicomorpha</taxon>
        <taxon>Miridae</taxon>
        <taxon>Dicyphina</taxon>
        <taxon>Nesidiocoris</taxon>
    </lineage>
</organism>
<keyword evidence="3" id="KW-1185">Reference proteome</keyword>
<gene>
    <name evidence="2" type="ORF">NTJ_13709</name>
</gene>
<evidence type="ECO:0000313" key="2">
    <source>
        <dbReference type="EMBL" id="BET00893.1"/>
    </source>
</evidence>
<protein>
    <recommendedName>
        <fullName evidence="4">Histone H2A C-terminal domain-containing protein</fullName>
    </recommendedName>
</protein>
<feature type="region of interest" description="Disordered" evidence="1">
    <location>
        <begin position="29"/>
        <end position="57"/>
    </location>
</feature>
<accession>A0ABN7BB60</accession>
<proteinExistence type="predicted"/>
<name>A0ABN7BB60_9HEMI</name>
<evidence type="ECO:0008006" key="4">
    <source>
        <dbReference type="Google" id="ProtNLM"/>
    </source>
</evidence>
<evidence type="ECO:0000313" key="3">
    <source>
        <dbReference type="Proteomes" id="UP001307889"/>
    </source>
</evidence>
<dbReference type="Proteomes" id="UP001307889">
    <property type="component" value="Chromosome 12"/>
</dbReference>
<dbReference type="EMBL" id="AP028920">
    <property type="protein sequence ID" value="BET00893.1"/>
    <property type="molecule type" value="Genomic_DNA"/>
</dbReference>
<evidence type="ECO:0000256" key="1">
    <source>
        <dbReference type="SAM" id="MobiDB-lite"/>
    </source>
</evidence>